<evidence type="ECO:0000259" key="4">
    <source>
        <dbReference type="PROSITE" id="PS01124"/>
    </source>
</evidence>
<dbReference type="PANTHER" id="PTHR43280:SF2">
    <property type="entry name" value="HTH-TYPE TRANSCRIPTIONAL REGULATOR EXSA"/>
    <property type="match status" value="1"/>
</dbReference>
<dbReference type="Gene3D" id="1.10.10.60">
    <property type="entry name" value="Homeodomain-like"/>
    <property type="match status" value="2"/>
</dbReference>
<dbReference type="Gene3D" id="2.60.120.10">
    <property type="entry name" value="Jelly Rolls"/>
    <property type="match status" value="1"/>
</dbReference>
<feature type="domain" description="HTH araC/xylS-type" evidence="4">
    <location>
        <begin position="163"/>
        <end position="261"/>
    </location>
</feature>
<dbReference type="SMART" id="SM00342">
    <property type="entry name" value="HTH_ARAC"/>
    <property type="match status" value="1"/>
</dbReference>
<dbReference type="InterPro" id="IPR018060">
    <property type="entry name" value="HTH_AraC"/>
</dbReference>
<organism evidence="5 6">
    <name type="scientific">Hominibacterium faecale</name>
    <dbReference type="NCBI Taxonomy" id="2839743"/>
    <lineage>
        <taxon>Bacteria</taxon>
        <taxon>Bacillati</taxon>
        <taxon>Bacillota</taxon>
        <taxon>Clostridia</taxon>
        <taxon>Peptostreptococcales</taxon>
        <taxon>Anaerovoracaceae</taxon>
        <taxon>Hominibacterium</taxon>
    </lineage>
</organism>
<dbReference type="AlphaFoldDB" id="A0A9J6QR88"/>
<dbReference type="GO" id="GO:0043565">
    <property type="term" value="F:sequence-specific DNA binding"/>
    <property type="evidence" value="ECO:0007669"/>
    <property type="project" value="InterPro"/>
</dbReference>
<evidence type="ECO:0000256" key="2">
    <source>
        <dbReference type="ARBA" id="ARBA00023125"/>
    </source>
</evidence>
<dbReference type="InterPro" id="IPR011051">
    <property type="entry name" value="RmlC_Cupin_sf"/>
</dbReference>
<keyword evidence="3" id="KW-0804">Transcription</keyword>
<evidence type="ECO:0000313" key="6">
    <source>
        <dbReference type="Proteomes" id="UP001065549"/>
    </source>
</evidence>
<dbReference type="InterPro" id="IPR018062">
    <property type="entry name" value="HTH_AraC-typ_CS"/>
</dbReference>
<dbReference type="InterPro" id="IPR003313">
    <property type="entry name" value="AraC-bd"/>
</dbReference>
<dbReference type="Pfam" id="PF12833">
    <property type="entry name" value="HTH_18"/>
    <property type="match status" value="1"/>
</dbReference>
<evidence type="ECO:0000313" key="5">
    <source>
        <dbReference type="EMBL" id="MCU7378554.1"/>
    </source>
</evidence>
<dbReference type="PROSITE" id="PS00041">
    <property type="entry name" value="HTH_ARAC_FAMILY_1"/>
    <property type="match status" value="1"/>
</dbReference>
<keyword evidence="1" id="KW-0805">Transcription regulation</keyword>
<name>A0A9J6QR88_9FIRM</name>
<dbReference type="SUPFAM" id="SSF46689">
    <property type="entry name" value="Homeodomain-like"/>
    <property type="match status" value="2"/>
</dbReference>
<gene>
    <name evidence="5" type="ORF">OBO34_09305</name>
</gene>
<dbReference type="PROSITE" id="PS01124">
    <property type="entry name" value="HTH_ARAC_FAMILY_2"/>
    <property type="match status" value="1"/>
</dbReference>
<sequence>MKNRTKVLWTEKAEFPIGWGIKKHSHDYYHLFYIVEGNGSFIIHEQVFDAKPDLCYIIPPGVPHELEKVKDNTLISYEIKFLIHDEDIVKHLNLETPQFVGDEFFRSIIPSIVANGRSKDSYYIRNTDAFLCSLLVHIANKNDVEEAPNSELIDTAGFHKITIKAIDFIEQQYMKRIYLDDVADHVGYNRNYLCSLFKKDTDITIIDYLNYVRIRKACEYIVYSDIDMNRICYRVGFTNPNHFNRTFKKFVGLPPTVFSKLHPFDINDDNDSVDSTLNKQLLTIPEALKTLNQTNE</sequence>
<comment type="caution">
    <text evidence="5">The sequence shown here is derived from an EMBL/GenBank/DDBJ whole genome shotgun (WGS) entry which is preliminary data.</text>
</comment>
<keyword evidence="2" id="KW-0238">DNA-binding</keyword>
<dbReference type="RefSeq" id="WP_148396337.1">
    <property type="nucleotide sequence ID" value="NZ_JAOSHN010000003.1"/>
</dbReference>
<dbReference type="PANTHER" id="PTHR43280">
    <property type="entry name" value="ARAC-FAMILY TRANSCRIPTIONAL REGULATOR"/>
    <property type="match status" value="1"/>
</dbReference>
<dbReference type="Pfam" id="PF02311">
    <property type="entry name" value="AraC_binding"/>
    <property type="match status" value="1"/>
</dbReference>
<dbReference type="Proteomes" id="UP001065549">
    <property type="component" value="Unassembled WGS sequence"/>
</dbReference>
<protein>
    <submittedName>
        <fullName evidence="5">AraC family transcriptional regulator</fullName>
    </submittedName>
</protein>
<dbReference type="EMBL" id="JAOSHN010000003">
    <property type="protein sequence ID" value="MCU7378554.1"/>
    <property type="molecule type" value="Genomic_DNA"/>
</dbReference>
<dbReference type="InterPro" id="IPR009057">
    <property type="entry name" value="Homeodomain-like_sf"/>
</dbReference>
<keyword evidence="6" id="KW-1185">Reference proteome</keyword>
<dbReference type="GO" id="GO:0003700">
    <property type="term" value="F:DNA-binding transcription factor activity"/>
    <property type="evidence" value="ECO:0007669"/>
    <property type="project" value="InterPro"/>
</dbReference>
<evidence type="ECO:0000256" key="1">
    <source>
        <dbReference type="ARBA" id="ARBA00023015"/>
    </source>
</evidence>
<evidence type="ECO:0000256" key="3">
    <source>
        <dbReference type="ARBA" id="ARBA00023163"/>
    </source>
</evidence>
<dbReference type="SUPFAM" id="SSF51182">
    <property type="entry name" value="RmlC-like cupins"/>
    <property type="match status" value="1"/>
</dbReference>
<dbReference type="InterPro" id="IPR014710">
    <property type="entry name" value="RmlC-like_jellyroll"/>
</dbReference>
<accession>A0A9J6QR88</accession>
<proteinExistence type="predicted"/>
<reference evidence="5" key="1">
    <citation type="submission" date="2022-09" db="EMBL/GenBank/DDBJ databases">
        <title>Culturomic study of gut microbiota in children with autism spectrum disorder.</title>
        <authorList>
            <person name="Efimov B.A."/>
            <person name="Chaplin A.V."/>
            <person name="Sokolova S.R."/>
            <person name="Pikina A.P."/>
            <person name="Korzhanova M."/>
            <person name="Belova V."/>
            <person name="Korostin D."/>
        </authorList>
    </citation>
    <scope>NUCLEOTIDE SEQUENCE</scope>
    <source>
        <strain evidence="5">ASD5510</strain>
    </source>
</reference>